<protein>
    <recommendedName>
        <fullName evidence="3">C2H2-type domain-containing protein</fullName>
    </recommendedName>
</protein>
<reference evidence="1" key="1">
    <citation type="journal article" date="2021" name="Nat. Commun.">
        <title>Genetic determinants of endophytism in the Arabidopsis root mycobiome.</title>
        <authorList>
            <person name="Mesny F."/>
            <person name="Miyauchi S."/>
            <person name="Thiergart T."/>
            <person name="Pickel B."/>
            <person name="Atanasova L."/>
            <person name="Karlsson M."/>
            <person name="Huettel B."/>
            <person name="Barry K.W."/>
            <person name="Haridas S."/>
            <person name="Chen C."/>
            <person name="Bauer D."/>
            <person name="Andreopoulos W."/>
            <person name="Pangilinan J."/>
            <person name="LaButti K."/>
            <person name="Riley R."/>
            <person name="Lipzen A."/>
            <person name="Clum A."/>
            <person name="Drula E."/>
            <person name="Henrissat B."/>
            <person name="Kohler A."/>
            <person name="Grigoriev I.V."/>
            <person name="Martin F.M."/>
            <person name="Hacquard S."/>
        </authorList>
    </citation>
    <scope>NUCLEOTIDE SEQUENCE</scope>
    <source>
        <strain evidence="1">MPI-CAGE-CH-0243</strain>
    </source>
</reference>
<dbReference type="AlphaFoldDB" id="A0A9P9IM46"/>
<proteinExistence type="predicted"/>
<comment type="caution">
    <text evidence="1">The sequence shown here is derived from an EMBL/GenBank/DDBJ whole genome shotgun (WGS) entry which is preliminary data.</text>
</comment>
<evidence type="ECO:0000313" key="2">
    <source>
        <dbReference type="Proteomes" id="UP000700596"/>
    </source>
</evidence>
<evidence type="ECO:0008006" key="3">
    <source>
        <dbReference type="Google" id="ProtNLM"/>
    </source>
</evidence>
<gene>
    <name evidence="1" type="ORF">B0J11DRAFT_528628</name>
</gene>
<accession>A0A9P9IM46</accession>
<name>A0A9P9IM46_9PLEO</name>
<keyword evidence="2" id="KW-1185">Reference proteome</keyword>
<sequence length="176" mass="19863">MGGEHFTILLRGFKLSYAAFDEFLAAHDLSTREGGNYIAPDEVAIYAALFRSTGAGCDVKILIPSARGFDGSKFVYVCCDWVPVLAIRNIDESLQNPVPPGFEALPQLLGTDAKIARYVMNCATFDTTLRNEWLEERMLPKHCDVCDMELQDRYVWVKHRHDDHGIHEETNPLPEC</sequence>
<dbReference type="Proteomes" id="UP000700596">
    <property type="component" value="Unassembled WGS sequence"/>
</dbReference>
<evidence type="ECO:0000313" key="1">
    <source>
        <dbReference type="EMBL" id="KAH7125537.1"/>
    </source>
</evidence>
<dbReference type="EMBL" id="JAGMWT010000007">
    <property type="protein sequence ID" value="KAH7125537.1"/>
    <property type="molecule type" value="Genomic_DNA"/>
</dbReference>
<organism evidence="1 2">
    <name type="scientific">Dendryphion nanum</name>
    <dbReference type="NCBI Taxonomy" id="256645"/>
    <lineage>
        <taxon>Eukaryota</taxon>
        <taxon>Fungi</taxon>
        <taxon>Dikarya</taxon>
        <taxon>Ascomycota</taxon>
        <taxon>Pezizomycotina</taxon>
        <taxon>Dothideomycetes</taxon>
        <taxon>Pleosporomycetidae</taxon>
        <taxon>Pleosporales</taxon>
        <taxon>Torulaceae</taxon>
        <taxon>Dendryphion</taxon>
    </lineage>
</organism>
<dbReference type="OrthoDB" id="3734146at2759"/>